<dbReference type="SUPFAM" id="SSF54593">
    <property type="entry name" value="Glyoxalase/Bleomycin resistance protein/Dihydroxybiphenyl dioxygenase"/>
    <property type="match status" value="1"/>
</dbReference>
<name>A0AA38RGF9_9PEZI</name>
<dbReference type="PANTHER" id="PTHR10374">
    <property type="entry name" value="LACTOYLGLUTATHIONE LYASE GLYOXALASE I"/>
    <property type="match status" value="1"/>
</dbReference>
<organism evidence="3 4">
    <name type="scientific">Coniochaeta hoffmannii</name>
    <dbReference type="NCBI Taxonomy" id="91930"/>
    <lineage>
        <taxon>Eukaryota</taxon>
        <taxon>Fungi</taxon>
        <taxon>Dikarya</taxon>
        <taxon>Ascomycota</taxon>
        <taxon>Pezizomycotina</taxon>
        <taxon>Sordariomycetes</taxon>
        <taxon>Sordariomycetidae</taxon>
        <taxon>Coniochaetales</taxon>
        <taxon>Coniochaetaceae</taxon>
        <taxon>Coniochaeta</taxon>
    </lineage>
</organism>
<proteinExistence type="predicted"/>
<dbReference type="GO" id="GO:0016829">
    <property type="term" value="F:lyase activity"/>
    <property type="evidence" value="ECO:0007669"/>
    <property type="project" value="UniProtKB-KW"/>
</dbReference>
<dbReference type="Pfam" id="PF00903">
    <property type="entry name" value="Glyoxalase"/>
    <property type="match status" value="1"/>
</dbReference>
<accession>A0AA38RGF9</accession>
<dbReference type="InterPro" id="IPR029068">
    <property type="entry name" value="Glyas_Bleomycin-R_OHBP_Dase"/>
</dbReference>
<keyword evidence="4" id="KW-1185">Reference proteome</keyword>
<dbReference type="EMBL" id="JANBVN010000285">
    <property type="protein sequence ID" value="KAJ9130117.1"/>
    <property type="molecule type" value="Genomic_DNA"/>
</dbReference>
<dbReference type="PANTHER" id="PTHR10374:SF19">
    <property type="entry name" value="LYASE (GLO1), PUTATIVE (AFU_ORTHOLOGUE AFUA_2G13550)-RELATED"/>
    <property type="match status" value="1"/>
</dbReference>
<evidence type="ECO:0000313" key="3">
    <source>
        <dbReference type="EMBL" id="KAJ9130117.1"/>
    </source>
</evidence>
<evidence type="ECO:0000256" key="1">
    <source>
        <dbReference type="SAM" id="MobiDB-lite"/>
    </source>
</evidence>
<dbReference type="Gene3D" id="3.10.180.10">
    <property type="entry name" value="2,3-Dihydroxybiphenyl 1,2-Dioxygenase, domain 1"/>
    <property type="match status" value="1"/>
</dbReference>
<dbReference type="AlphaFoldDB" id="A0AA38RGF9"/>
<dbReference type="PROSITE" id="PS51819">
    <property type="entry name" value="VOC"/>
    <property type="match status" value="1"/>
</dbReference>
<feature type="domain" description="VOC" evidence="2">
    <location>
        <begin position="42"/>
        <end position="221"/>
    </location>
</feature>
<reference evidence="3" key="1">
    <citation type="submission" date="2022-07" db="EMBL/GenBank/DDBJ databases">
        <title>Fungi with potential for degradation of polypropylene.</title>
        <authorList>
            <person name="Gostincar C."/>
        </authorList>
    </citation>
    <scope>NUCLEOTIDE SEQUENCE</scope>
    <source>
        <strain evidence="3">EXF-13287</strain>
    </source>
</reference>
<feature type="region of interest" description="Disordered" evidence="1">
    <location>
        <begin position="1"/>
        <end position="38"/>
    </location>
</feature>
<dbReference type="InterPro" id="IPR037523">
    <property type="entry name" value="VOC_core"/>
</dbReference>
<feature type="compositionally biased region" description="Basic and acidic residues" evidence="1">
    <location>
        <begin position="25"/>
        <end position="37"/>
    </location>
</feature>
<feature type="compositionally biased region" description="Polar residues" evidence="1">
    <location>
        <begin position="1"/>
        <end position="11"/>
    </location>
</feature>
<dbReference type="Proteomes" id="UP001174691">
    <property type="component" value="Unassembled WGS sequence"/>
</dbReference>
<evidence type="ECO:0000259" key="2">
    <source>
        <dbReference type="PROSITE" id="PS51819"/>
    </source>
</evidence>
<sequence>MTRLNKSQEQASHLCPPVGVQQADDLEHNPPIPEDHPTVGYRLNHCMLRIRDPEATLRFYIDQMGMRTIFTTNTGPFTISYLGYPQTAEHRAAPASFSRDMMPQPVMSRTQGLLELVHYHGSELLPASHISSGTAPPHLGFNHLGFTVPDVGATVERLRRDGVKVVKDVGEGPVEGIPTTTWEREALGVATGDLDPTFGKILRQIAFFEDPNGYLIELVPQDISI</sequence>
<keyword evidence="3" id="KW-0456">Lyase</keyword>
<gene>
    <name evidence="3" type="ORF">NKR19_g10038</name>
</gene>
<dbReference type="InterPro" id="IPR004360">
    <property type="entry name" value="Glyas_Fos-R_dOase_dom"/>
</dbReference>
<protein>
    <submittedName>
        <fullName evidence="3">Lactoylglutathione lyase</fullName>
    </submittedName>
</protein>
<comment type="caution">
    <text evidence="3">The sequence shown here is derived from an EMBL/GenBank/DDBJ whole genome shotgun (WGS) entry which is preliminary data.</text>
</comment>
<evidence type="ECO:0000313" key="4">
    <source>
        <dbReference type="Proteomes" id="UP001174691"/>
    </source>
</evidence>